<sequence length="402" mass="46437">MKFFLGFLFLCREFCKIRAHSCKILKGLEAWQNSFIRLKSKRTICKTLIKNSFFVIKPSKRHTLNSKGVTRRMSGTNVDLTSTEVSNIWSSYLKSSMELRFFQYFYATTEDSDVKNIVEKLMGFSQQSLEDLKRIFTKENMTFPLGFTEKDVRLDADKVFSDIFTLYICHDITMLSLSTYPSALPDCPRKDVRNYFQNAIEFTLQIQNEIIDLMLSKGVFLKSPQVAMDHTVDLVDEMKYLNGLFGGSRPVNAAEIANLSRVIHRARFSKMVLVTFSKLSSHKDVKQHFSKGRDALEKVLDSLEEVFEKENIPYSASGDFNIFDARHSPFSDKLMLFFVNTCIGMFCFTMINQALTSSLRTDIVTKFTMISTQMKKYYGKGLLLTITEKWLEQPPQAFDRKV</sequence>
<comment type="caution">
    <text evidence="1">The sequence shown here is derived from an EMBL/GenBank/DDBJ whole genome shotgun (WGS) entry which is preliminary data.</text>
</comment>
<evidence type="ECO:0000313" key="1">
    <source>
        <dbReference type="EMBL" id="GAE45970.1"/>
    </source>
</evidence>
<protein>
    <recommendedName>
        <fullName evidence="3">DUF3231 family protein</fullName>
    </recommendedName>
</protein>
<organism evidence="1 2">
    <name type="scientific">Mesobacillus boroniphilus JCM 21738</name>
    <dbReference type="NCBI Taxonomy" id="1294265"/>
    <lineage>
        <taxon>Bacteria</taxon>
        <taxon>Bacillati</taxon>
        <taxon>Bacillota</taxon>
        <taxon>Bacilli</taxon>
        <taxon>Bacillales</taxon>
        <taxon>Bacillaceae</taxon>
        <taxon>Mesobacillus</taxon>
    </lineage>
</organism>
<proteinExistence type="predicted"/>
<name>W4RNI1_9BACI</name>
<dbReference type="InterPro" id="IPR012347">
    <property type="entry name" value="Ferritin-like"/>
</dbReference>
<keyword evidence="2" id="KW-1185">Reference proteome</keyword>
<dbReference type="Gene3D" id="1.20.1260.10">
    <property type="match status" value="2"/>
</dbReference>
<reference evidence="1 2" key="1">
    <citation type="submission" date="2013-12" db="EMBL/GenBank/DDBJ databases">
        <title>NBRP : Genome information of microbial organism related human and environment.</title>
        <authorList>
            <person name="Hattori M."/>
            <person name="Oshima K."/>
            <person name="Inaba H."/>
            <person name="Suda W."/>
            <person name="Sakamoto M."/>
            <person name="Iino T."/>
            <person name="Kitahara M."/>
            <person name="Oshida Y."/>
            <person name="Iida T."/>
            <person name="Kudo T."/>
            <person name="Itoh T."/>
            <person name="Ahmed I."/>
            <person name="Ohkuma M."/>
        </authorList>
    </citation>
    <scope>NUCLEOTIDE SEQUENCE [LARGE SCALE GENOMIC DNA]</scope>
    <source>
        <strain evidence="1 2">JCM 21738</strain>
    </source>
</reference>
<gene>
    <name evidence="1" type="ORF">JCM21738_2825</name>
</gene>
<dbReference type="Proteomes" id="UP000018949">
    <property type="component" value="Unassembled WGS sequence"/>
</dbReference>
<dbReference type="eggNOG" id="ENOG502ZCIT">
    <property type="taxonomic scope" value="Bacteria"/>
</dbReference>
<evidence type="ECO:0000313" key="2">
    <source>
        <dbReference type="Proteomes" id="UP000018949"/>
    </source>
</evidence>
<accession>W4RNI1</accession>
<dbReference type="EMBL" id="BAUW01000033">
    <property type="protein sequence ID" value="GAE45970.1"/>
    <property type="molecule type" value="Genomic_DNA"/>
</dbReference>
<dbReference type="Pfam" id="PF11553">
    <property type="entry name" value="DUF3231"/>
    <property type="match status" value="2"/>
</dbReference>
<dbReference type="InterPro" id="IPR021617">
    <property type="entry name" value="DUF3231"/>
</dbReference>
<dbReference type="AlphaFoldDB" id="W4RNI1"/>
<evidence type="ECO:0008006" key="3">
    <source>
        <dbReference type="Google" id="ProtNLM"/>
    </source>
</evidence>